<protein>
    <recommendedName>
        <fullName evidence="11">von Willebrand factor A domain-containing protein 7</fullName>
    </recommendedName>
</protein>
<organism evidence="9 10">
    <name type="scientific">Coregonus suidteri</name>
    <dbReference type="NCBI Taxonomy" id="861788"/>
    <lineage>
        <taxon>Eukaryota</taxon>
        <taxon>Metazoa</taxon>
        <taxon>Chordata</taxon>
        <taxon>Craniata</taxon>
        <taxon>Vertebrata</taxon>
        <taxon>Euteleostomi</taxon>
        <taxon>Actinopterygii</taxon>
        <taxon>Neopterygii</taxon>
        <taxon>Teleostei</taxon>
        <taxon>Protacanthopterygii</taxon>
        <taxon>Salmoniformes</taxon>
        <taxon>Salmonidae</taxon>
        <taxon>Coregoninae</taxon>
        <taxon>Coregonus</taxon>
    </lineage>
</organism>
<sequence>MLLTLQNYSLKVIYKPGPEMYISDTLSRATAQCTGRGTAYQRQAICSLQQEQQDVQQINQADYLNVTDHRLAQIRQHTDKDEHLQSLKSMALAETVIKRCKAQFARQGQPDKDTPKANGKAESAVKIAKNLLSRALRDSNDPWKAILQWRNTPTENMDSSPAQRLLSRRLKTTIPVANKLLEPCVMVGVTDKLRHRKQLAKCFYDRTARDLPELEHSQLGHRDLTDHDSQAVYAAMQTSFLLMALSLSLPGGTQAFKPLISAGGSVTHRDITQRAVLRKTAEVCRALSVAQGRDFSLPIDDSLSIFKLQKACSADSSSSLVSTIHFQSTIVKMYLSNALVDMAFALSKAHHFDGETFQGGRALITAGVSEVKASVKRERASCWPGWALGRVCHNTTGPSTPTCRNCIGGNCTDNILPEVLQQGLLTSGYFNLFSSNKPAADVAVNATMELLEDIRGAARGQGLPTSINALTASGGGDVPELCLSGLQLALTTAPPSSEIFVFTDAPAKDTALKSTVTALIESTKSVVTFMLTDNLRSSRRRRHSVGGASVVWPSQGGASNRMAQSDAQLYHDLAQASGGQAIEVTKVDLHRATSVIEDASAAAQVTVLQEVRSPGKADNFSFTVDESMRNLNAYITGGSLSFTLTSPSGVSQSDSETNGPLGTIQTVGNLRRVSLTSHNHTGLWEISMNSIESYSLKVIGQSSVNFGYHFVEGFGGAHGDFGLKEGRPLIGGNITLLVSVTGGDSVTVTEVALVEASGSGSEVNGTLQSLGGTGSGDFLVTMAKVPQGEFVVRLRGETSSATTKSSPSLFQRQASTQIKTSSISVMAQADSTLEPGSTISVLFTVTMVNGTGGTFTVRATNDRGFTSSFPASVSIVTRGGLANGTVTLTAPASTPSGTDVTLTIEAESAGAADLNYAILRLSVVSKVTDFTPPQCGVVSVSSNCPADCSASYWAALCHHGPTVVNGTGIDRVTLRQGNGTLNTSTAVGTGGENVTWVAYSATCCSKKVELVVVDKAGNVGVCLGSVKDSVGVVVSSTAQASVTNTTAVPVVSTTSSGGPPLTLSLYWGAGQPDNGGQFSGQEDCGKCSHGGFFDRTSGRDPVGGINKDDVGSSHGHLHHTAADVAVNATTELLEDIRGAAGDKDFLRLIGITQSSVLCFVIDTTGSMSDDITEAKRVSFSIIDSKRGTQQEPSSYILVPFNDPGFGPLISTTNADIFKQSINALTASGG</sequence>
<dbReference type="Pfam" id="PF25106">
    <property type="entry name" value="VWA_4"/>
    <property type="match status" value="2"/>
</dbReference>
<dbReference type="Gene3D" id="3.30.420.10">
    <property type="entry name" value="Ribonuclease H-like superfamily/Ribonuclease H"/>
    <property type="match status" value="1"/>
</dbReference>
<dbReference type="PANTHER" id="PTHR14905:SF18">
    <property type="entry name" value="VON WILLEBRAND FACTOR A DOMAIN-CONTAINING 10, TANDEM DUPLICATE 1-RELATED"/>
    <property type="match status" value="1"/>
</dbReference>
<comment type="subcellular location">
    <subcellularLocation>
        <location evidence="1">Secreted</location>
    </subcellularLocation>
</comment>
<evidence type="ECO:0000256" key="3">
    <source>
        <dbReference type="ARBA" id="ARBA00022729"/>
    </source>
</evidence>
<proteinExistence type="predicted"/>
<name>A0AAN8REK9_9TELE</name>
<evidence type="ECO:0000313" key="10">
    <source>
        <dbReference type="Proteomes" id="UP001356427"/>
    </source>
</evidence>
<evidence type="ECO:0000313" key="9">
    <source>
        <dbReference type="EMBL" id="KAK6324607.1"/>
    </source>
</evidence>
<keyword evidence="4" id="KW-0325">Glycoprotein</keyword>
<keyword evidence="10" id="KW-1185">Reference proteome</keyword>
<dbReference type="GO" id="GO:0005576">
    <property type="term" value="C:extracellular region"/>
    <property type="evidence" value="ECO:0007669"/>
    <property type="project" value="UniProtKB-SubCell"/>
</dbReference>
<feature type="domain" description="VWA7 N-terminal" evidence="8">
    <location>
        <begin position="391"/>
        <end position="438"/>
    </location>
</feature>
<accession>A0AAN8REK9</accession>
<feature type="domain" description="Hemicentin-1-like von Willebrand factor A" evidence="7">
    <location>
        <begin position="1157"/>
        <end position="1229"/>
    </location>
</feature>
<dbReference type="InterPro" id="IPR056861">
    <property type="entry name" value="HMCN1-like_VWA"/>
</dbReference>
<dbReference type="Pfam" id="PF23560">
    <property type="entry name" value="GBD_Hemicentin"/>
    <property type="match status" value="1"/>
</dbReference>
<dbReference type="InterPro" id="IPR052577">
    <property type="entry name" value="VWA7"/>
</dbReference>
<gene>
    <name evidence="9" type="ORF">J4Q44_G00039490</name>
</gene>
<evidence type="ECO:0000256" key="2">
    <source>
        <dbReference type="ARBA" id="ARBA00022525"/>
    </source>
</evidence>
<evidence type="ECO:0008006" key="11">
    <source>
        <dbReference type="Google" id="ProtNLM"/>
    </source>
</evidence>
<dbReference type="InterPro" id="IPR036397">
    <property type="entry name" value="RNaseH_sf"/>
</dbReference>
<evidence type="ECO:0000259" key="6">
    <source>
        <dbReference type="Pfam" id="PF23619"/>
    </source>
</evidence>
<dbReference type="InterPro" id="IPR036465">
    <property type="entry name" value="vWFA_dom_sf"/>
</dbReference>
<keyword evidence="3" id="KW-0732">Signal</keyword>
<dbReference type="InterPro" id="IPR056475">
    <property type="entry name" value="GBD_Hemicentin/VWA7"/>
</dbReference>
<dbReference type="Proteomes" id="UP001356427">
    <property type="component" value="Unassembled WGS sequence"/>
</dbReference>
<dbReference type="EMBL" id="JAGTTL010000003">
    <property type="protein sequence ID" value="KAK6324607.1"/>
    <property type="molecule type" value="Genomic_DNA"/>
</dbReference>
<feature type="domain" description="Hemicentin/VWA7 galactose-binding" evidence="5">
    <location>
        <begin position="604"/>
        <end position="703"/>
    </location>
</feature>
<dbReference type="PANTHER" id="PTHR14905">
    <property type="entry name" value="NG37"/>
    <property type="match status" value="1"/>
</dbReference>
<dbReference type="Pfam" id="PF23619">
    <property type="entry name" value="Ig_VWA7"/>
    <property type="match status" value="1"/>
</dbReference>
<feature type="domain" description="VWA7 Ig-like" evidence="6">
    <location>
        <begin position="825"/>
        <end position="924"/>
    </location>
</feature>
<comment type="caution">
    <text evidence="9">The sequence shown here is derived from an EMBL/GenBank/DDBJ whole genome shotgun (WGS) entry which is preliminary data.</text>
</comment>
<dbReference type="InterPro" id="IPR057615">
    <property type="entry name" value="Ig_VWA7"/>
</dbReference>
<evidence type="ECO:0000259" key="8">
    <source>
        <dbReference type="Pfam" id="PF25107"/>
    </source>
</evidence>
<dbReference type="InterPro" id="IPR056862">
    <property type="entry name" value="VWA7_N"/>
</dbReference>
<evidence type="ECO:0000259" key="7">
    <source>
        <dbReference type="Pfam" id="PF25106"/>
    </source>
</evidence>
<dbReference type="Gene3D" id="3.40.50.410">
    <property type="entry name" value="von Willebrand factor, type A domain"/>
    <property type="match status" value="1"/>
</dbReference>
<dbReference type="AlphaFoldDB" id="A0AAN8REK9"/>
<keyword evidence="2" id="KW-0964">Secreted</keyword>
<evidence type="ECO:0000259" key="5">
    <source>
        <dbReference type="Pfam" id="PF23560"/>
    </source>
</evidence>
<feature type="domain" description="Hemicentin-1-like von Willebrand factor A" evidence="7">
    <location>
        <begin position="465"/>
        <end position="586"/>
    </location>
</feature>
<evidence type="ECO:0000256" key="4">
    <source>
        <dbReference type="ARBA" id="ARBA00023180"/>
    </source>
</evidence>
<feature type="domain" description="VWA7 N-terminal" evidence="8">
    <location>
        <begin position="1082"/>
        <end position="1146"/>
    </location>
</feature>
<reference evidence="9 10" key="1">
    <citation type="submission" date="2021-04" db="EMBL/GenBank/DDBJ databases">
        <authorList>
            <person name="De Guttry C."/>
            <person name="Zahm M."/>
            <person name="Klopp C."/>
            <person name="Cabau C."/>
            <person name="Louis A."/>
            <person name="Berthelot C."/>
            <person name="Parey E."/>
            <person name="Roest Crollius H."/>
            <person name="Montfort J."/>
            <person name="Robinson-Rechavi M."/>
            <person name="Bucao C."/>
            <person name="Bouchez O."/>
            <person name="Gislard M."/>
            <person name="Lluch J."/>
            <person name="Milhes M."/>
            <person name="Lampietro C."/>
            <person name="Lopez Roques C."/>
            <person name="Donnadieu C."/>
            <person name="Braasch I."/>
            <person name="Desvignes T."/>
            <person name="Postlethwait J."/>
            <person name="Bobe J."/>
            <person name="Wedekind C."/>
            <person name="Guiguen Y."/>
        </authorList>
    </citation>
    <scope>NUCLEOTIDE SEQUENCE [LARGE SCALE GENOMIC DNA]</scope>
    <source>
        <strain evidence="9">Cs_M1</strain>
        <tissue evidence="9">Blood</tissue>
    </source>
</reference>
<evidence type="ECO:0000256" key="1">
    <source>
        <dbReference type="ARBA" id="ARBA00004613"/>
    </source>
</evidence>
<dbReference type="GO" id="GO:0003676">
    <property type="term" value="F:nucleic acid binding"/>
    <property type="evidence" value="ECO:0007669"/>
    <property type="project" value="InterPro"/>
</dbReference>
<dbReference type="Pfam" id="PF25107">
    <property type="entry name" value="VWA7_N"/>
    <property type="match status" value="2"/>
</dbReference>